<feature type="transmembrane region" description="Helical" evidence="7">
    <location>
        <begin position="199"/>
        <end position="220"/>
    </location>
</feature>
<keyword evidence="10" id="KW-1185">Reference proteome</keyword>
<dbReference type="Gene3D" id="1.10.3720.10">
    <property type="entry name" value="MetI-like"/>
    <property type="match status" value="1"/>
</dbReference>
<dbReference type="InterPro" id="IPR051393">
    <property type="entry name" value="ABC_transporter_permease"/>
</dbReference>
<keyword evidence="6 7" id="KW-0472">Membrane</keyword>
<accession>A0A1M7YDZ7</accession>
<dbReference type="Proteomes" id="UP000184612">
    <property type="component" value="Unassembled WGS sequence"/>
</dbReference>
<keyword evidence="3" id="KW-1003">Cell membrane</keyword>
<evidence type="ECO:0000256" key="3">
    <source>
        <dbReference type="ARBA" id="ARBA00022475"/>
    </source>
</evidence>
<keyword evidence="5 7" id="KW-1133">Transmembrane helix</keyword>
<evidence type="ECO:0000313" key="9">
    <source>
        <dbReference type="EMBL" id="SHO50855.1"/>
    </source>
</evidence>
<dbReference type="GO" id="GO:0055085">
    <property type="term" value="P:transmembrane transport"/>
    <property type="evidence" value="ECO:0007669"/>
    <property type="project" value="InterPro"/>
</dbReference>
<gene>
    <name evidence="9" type="ORF">SAMN02745217_02940</name>
</gene>
<comment type="similarity">
    <text evidence="7">Belongs to the binding-protein-dependent transport system permease family.</text>
</comment>
<dbReference type="InterPro" id="IPR000515">
    <property type="entry name" value="MetI-like"/>
</dbReference>
<evidence type="ECO:0000256" key="6">
    <source>
        <dbReference type="ARBA" id="ARBA00023136"/>
    </source>
</evidence>
<organism evidence="9 10">
    <name type="scientific">Anaerocolumna xylanovorans DSM 12503</name>
    <dbReference type="NCBI Taxonomy" id="1121345"/>
    <lineage>
        <taxon>Bacteria</taxon>
        <taxon>Bacillati</taxon>
        <taxon>Bacillota</taxon>
        <taxon>Clostridia</taxon>
        <taxon>Lachnospirales</taxon>
        <taxon>Lachnospiraceae</taxon>
        <taxon>Anaerocolumna</taxon>
    </lineage>
</organism>
<keyword evidence="9" id="KW-0762">Sugar transport</keyword>
<dbReference type="CDD" id="cd06261">
    <property type="entry name" value="TM_PBP2"/>
    <property type="match status" value="1"/>
</dbReference>
<feature type="transmembrane region" description="Helical" evidence="7">
    <location>
        <begin position="104"/>
        <end position="124"/>
    </location>
</feature>
<keyword evidence="4 7" id="KW-0812">Transmembrane</keyword>
<name>A0A1M7YDZ7_9FIRM</name>
<proteinExistence type="inferred from homology"/>
<protein>
    <submittedName>
        <fullName evidence="9">Multiple sugar transport system permease protein</fullName>
    </submittedName>
</protein>
<dbReference type="SUPFAM" id="SSF161098">
    <property type="entry name" value="MetI-like"/>
    <property type="match status" value="1"/>
</dbReference>
<dbReference type="EMBL" id="FRFD01000008">
    <property type="protein sequence ID" value="SHO50855.1"/>
    <property type="molecule type" value="Genomic_DNA"/>
</dbReference>
<dbReference type="InterPro" id="IPR035906">
    <property type="entry name" value="MetI-like_sf"/>
</dbReference>
<evidence type="ECO:0000256" key="7">
    <source>
        <dbReference type="RuleBase" id="RU363032"/>
    </source>
</evidence>
<feature type="transmembrane region" description="Helical" evidence="7">
    <location>
        <begin position="12"/>
        <end position="32"/>
    </location>
</feature>
<keyword evidence="2 7" id="KW-0813">Transport</keyword>
<dbReference type="RefSeq" id="WP_073589588.1">
    <property type="nucleotide sequence ID" value="NZ_FRFD01000008.1"/>
</dbReference>
<dbReference type="PANTHER" id="PTHR30193:SF1">
    <property type="entry name" value="ABC TRANSPORTER PERMEASE PROTEIN YESP-RELATED"/>
    <property type="match status" value="1"/>
</dbReference>
<reference evidence="9 10" key="1">
    <citation type="submission" date="2016-12" db="EMBL/GenBank/DDBJ databases">
        <authorList>
            <person name="Song W.-J."/>
            <person name="Kurnit D.M."/>
        </authorList>
    </citation>
    <scope>NUCLEOTIDE SEQUENCE [LARGE SCALE GENOMIC DNA]</scope>
    <source>
        <strain evidence="9 10">DSM 12503</strain>
    </source>
</reference>
<dbReference type="Pfam" id="PF00528">
    <property type="entry name" value="BPD_transp_1"/>
    <property type="match status" value="1"/>
</dbReference>
<evidence type="ECO:0000256" key="2">
    <source>
        <dbReference type="ARBA" id="ARBA00022448"/>
    </source>
</evidence>
<evidence type="ECO:0000313" key="10">
    <source>
        <dbReference type="Proteomes" id="UP000184612"/>
    </source>
</evidence>
<dbReference type="GO" id="GO:0005886">
    <property type="term" value="C:plasma membrane"/>
    <property type="evidence" value="ECO:0007669"/>
    <property type="project" value="UniProtKB-SubCell"/>
</dbReference>
<dbReference type="PANTHER" id="PTHR30193">
    <property type="entry name" value="ABC TRANSPORTER PERMEASE PROTEIN"/>
    <property type="match status" value="1"/>
</dbReference>
<feature type="transmembrane region" description="Helical" evidence="7">
    <location>
        <begin position="72"/>
        <end position="92"/>
    </location>
</feature>
<dbReference type="AlphaFoldDB" id="A0A1M7YDZ7"/>
<dbReference type="PROSITE" id="PS50928">
    <property type="entry name" value="ABC_TM1"/>
    <property type="match status" value="1"/>
</dbReference>
<dbReference type="OrthoDB" id="9788108at2"/>
<feature type="transmembrane region" description="Helical" evidence="7">
    <location>
        <begin position="257"/>
        <end position="278"/>
    </location>
</feature>
<feature type="domain" description="ABC transmembrane type-1" evidence="8">
    <location>
        <begin position="66"/>
        <end position="276"/>
    </location>
</feature>
<evidence type="ECO:0000259" key="8">
    <source>
        <dbReference type="PROSITE" id="PS50928"/>
    </source>
</evidence>
<evidence type="ECO:0000256" key="5">
    <source>
        <dbReference type="ARBA" id="ARBA00022989"/>
    </source>
</evidence>
<comment type="subcellular location">
    <subcellularLocation>
        <location evidence="1 7">Cell membrane</location>
        <topology evidence="1 7">Multi-pass membrane protein</topology>
    </subcellularLocation>
</comment>
<evidence type="ECO:0000256" key="1">
    <source>
        <dbReference type="ARBA" id="ARBA00004651"/>
    </source>
</evidence>
<sequence length="287" mass="33239">MKRKRKNTLKGFLFVLPFLIGFFLFFIIPFFWSVQLSFTKGAGGTIFAGMENYISVFQSKAFRLSAYNTFRFMLIGVPLLMAFAFFIALVLYRKFYGVSLFRSVFLYPLVVPIAALVLVVNAFFSKDGIINQLYSFMGIPVKDWLNSEAAFGILIFLYIWKYCGYNIVLFLAGLNSIPEDFFQAAQLEGARRGQMIRRIIMPLLVPNFFFVFVISVVNSFKCFREAYLIGGNNPHKSIYMLQHFMNNNFQNLNYQRLSVAAIFVFFIISLLVLLLFLLKNRQGRIEM</sequence>
<evidence type="ECO:0000256" key="4">
    <source>
        <dbReference type="ARBA" id="ARBA00022692"/>
    </source>
</evidence>
<dbReference type="STRING" id="1121345.SAMN02745217_02940"/>